<dbReference type="EMBL" id="JAVRRG010000021">
    <property type="protein sequence ID" value="KAK5096726.1"/>
    <property type="molecule type" value="Genomic_DNA"/>
</dbReference>
<sequence>MHLLSWLINVQTKSSNVNIAVTPEQKSAENGLCRKHRESWNKTASESDEMTLPPSHRPQKIGYEKPKEDCSDTATCGNLLDGLAKCTSMGAALKYNSMGHEEECGAAK</sequence>
<protein>
    <submittedName>
        <fullName evidence="2">Uncharacterized protein</fullName>
    </submittedName>
</protein>
<evidence type="ECO:0000313" key="3">
    <source>
        <dbReference type="Proteomes" id="UP001345013"/>
    </source>
</evidence>
<evidence type="ECO:0000313" key="2">
    <source>
        <dbReference type="EMBL" id="KAK5096726.1"/>
    </source>
</evidence>
<feature type="region of interest" description="Disordered" evidence="1">
    <location>
        <begin position="39"/>
        <end position="67"/>
    </location>
</feature>
<comment type="caution">
    <text evidence="2">The sequence shown here is derived from an EMBL/GenBank/DDBJ whole genome shotgun (WGS) entry which is preliminary data.</text>
</comment>
<reference evidence="2 3" key="1">
    <citation type="submission" date="2023-08" db="EMBL/GenBank/DDBJ databases">
        <title>Black Yeasts Isolated from many extreme environments.</title>
        <authorList>
            <person name="Coleine C."/>
            <person name="Stajich J.E."/>
            <person name="Selbmann L."/>
        </authorList>
    </citation>
    <scope>NUCLEOTIDE SEQUENCE [LARGE SCALE GENOMIC DNA]</scope>
    <source>
        <strain evidence="2 3">CCFEE 5885</strain>
    </source>
</reference>
<evidence type="ECO:0000256" key="1">
    <source>
        <dbReference type="SAM" id="MobiDB-lite"/>
    </source>
</evidence>
<keyword evidence="3" id="KW-1185">Reference proteome</keyword>
<gene>
    <name evidence="2" type="ORF">LTR24_002488</name>
</gene>
<accession>A0ABR0KHY9</accession>
<proteinExistence type="predicted"/>
<organism evidence="2 3">
    <name type="scientific">Lithohypha guttulata</name>
    <dbReference type="NCBI Taxonomy" id="1690604"/>
    <lineage>
        <taxon>Eukaryota</taxon>
        <taxon>Fungi</taxon>
        <taxon>Dikarya</taxon>
        <taxon>Ascomycota</taxon>
        <taxon>Pezizomycotina</taxon>
        <taxon>Eurotiomycetes</taxon>
        <taxon>Chaetothyriomycetidae</taxon>
        <taxon>Chaetothyriales</taxon>
        <taxon>Trichomeriaceae</taxon>
        <taxon>Lithohypha</taxon>
    </lineage>
</organism>
<name>A0ABR0KHY9_9EURO</name>
<dbReference type="Proteomes" id="UP001345013">
    <property type="component" value="Unassembled WGS sequence"/>
</dbReference>